<keyword evidence="3" id="KW-0328">Glycosyltransferase</keyword>
<dbReference type="Proteomes" id="UP001149822">
    <property type="component" value="Unassembled WGS sequence"/>
</dbReference>
<evidence type="ECO:0000259" key="2">
    <source>
        <dbReference type="Pfam" id="PF13439"/>
    </source>
</evidence>
<accession>A0ABT4J1W1</accession>
<dbReference type="InterPro" id="IPR028098">
    <property type="entry name" value="Glyco_trans_4-like_N"/>
</dbReference>
<keyword evidence="4" id="KW-1185">Reference proteome</keyword>
<dbReference type="GO" id="GO:0016757">
    <property type="term" value="F:glycosyltransferase activity"/>
    <property type="evidence" value="ECO:0007669"/>
    <property type="project" value="UniProtKB-KW"/>
</dbReference>
<feature type="domain" description="Glycosyltransferase subfamily 4-like N-terminal" evidence="2">
    <location>
        <begin position="13"/>
        <end position="175"/>
    </location>
</feature>
<comment type="caution">
    <text evidence="3">The sequence shown here is derived from an EMBL/GenBank/DDBJ whole genome shotgun (WGS) entry which is preliminary data.</text>
</comment>
<dbReference type="PANTHER" id="PTHR12526">
    <property type="entry name" value="GLYCOSYLTRANSFERASE"/>
    <property type="match status" value="1"/>
</dbReference>
<feature type="domain" description="Glycosyl transferase family 1" evidence="1">
    <location>
        <begin position="197"/>
        <end position="352"/>
    </location>
</feature>
<dbReference type="SUPFAM" id="SSF53756">
    <property type="entry name" value="UDP-Glycosyltransferase/glycogen phosphorylase"/>
    <property type="match status" value="1"/>
</dbReference>
<dbReference type="RefSeq" id="WP_268940618.1">
    <property type="nucleotide sequence ID" value="NZ_JAPTYD010000002.1"/>
</dbReference>
<sequence length="386" mass="41777">MAFVTHVVTGTNVGGAEIMLYRYLRALGDKGLDHHVISLLPHGPVSERISELGVSVSTLGMRNLASAPAAVLRLARHLDRSRPDLVHGWMYHGCLVSTLARKLMHHKPALVWGIHHSLADLGNEKPATRVILRIMARMSPAVDHITYCSQAARQQHRRIGFSDRNDVLIPNAIDCGEFRPDPQAAGRLRSLCGIGPDSLLVGNVARAHPMKDHVSLVRAVALLRERDLDVHLVLIGNGHAGGPAEAEARRLGIAAHLTTLPARDDIPQLMPGLDLFVLSSAWGEAQSLALGEAMASCVPCVTTDMGDCAWMVGDARLVVPPAQPQALADAMARVLALPPEDRRQIGREARQRVEAQLSLDVYTSDHAKAYRAATAHRLSTLSEVPT</sequence>
<name>A0ABT4J1W1_9RHOB</name>
<keyword evidence="3" id="KW-0808">Transferase</keyword>
<dbReference type="InterPro" id="IPR001296">
    <property type="entry name" value="Glyco_trans_1"/>
</dbReference>
<dbReference type="Pfam" id="PF13439">
    <property type="entry name" value="Glyco_transf_4"/>
    <property type="match status" value="1"/>
</dbReference>
<evidence type="ECO:0000313" key="4">
    <source>
        <dbReference type="Proteomes" id="UP001149822"/>
    </source>
</evidence>
<dbReference type="EC" id="2.4.-.-" evidence="3"/>
<dbReference type="Pfam" id="PF00534">
    <property type="entry name" value="Glycos_transf_1"/>
    <property type="match status" value="1"/>
</dbReference>
<dbReference type="Gene3D" id="3.40.50.2000">
    <property type="entry name" value="Glycogen Phosphorylase B"/>
    <property type="match status" value="2"/>
</dbReference>
<organism evidence="3 4">
    <name type="scientific">Paracoccus benzoatiresistens</name>
    <dbReference type="NCBI Taxonomy" id="2997341"/>
    <lineage>
        <taxon>Bacteria</taxon>
        <taxon>Pseudomonadati</taxon>
        <taxon>Pseudomonadota</taxon>
        <taxon>Alphaproteobacteria</taxon>
        <taxon>Rhodobacterales</taxon>
        <taxon>Paracoccaceae</taxon>
        <taxon>Paracoccus</taxon>
    </lineage>
</organism>
<evidence type="ECO:0000313" key="3">
    <source>
        <dbReference type="EMBL" id="MCZ0960627.1"/>
    </source>
</evidence>
<dbReference type="EMBL" id="JAPTYD010000002">
    <property type="protein sequence ID" value="MCZ0960627.1"/>
    <property type="molecule type" value="Genomic_DNA"/>
</dbReference>
<evidence type="ECO:0000259" key="1">
    <source>
        <dbReference type="Pfam" id="PF00534"/>
    </source>
</evidence>
<protein>
    <submittedName>
        <fullName evidence="3">Glycosyltransferase</fullName>
        <ecNumber evidence="3">2.4.-.-</ecNumber>
    </submittedName>
</protein>
<reference evidence="3" key="1">
    <citation type="submission" date="2022-12" db="EMBL/GenBank/DDBJ databases">
        <title>Paracoccus sp. EF6 isolated from a lake water.</title>
        <authorList>
            <person name="Liu H."/>
        </authorList>
    </citation>
    <scope>NUCLEOTIDE SEQUENCE</scope>
    <source>
        <strain evidence="3">EF6</strain>
    </source>
</reference>
<gene>
    <name evidence="3" type="ORF">OU682_03220</name>
</gene>
<proteinExistence type="predicted"/>